<proteinExistence type="predicted"/>
<organism evidence="1 2">
    <name type="scientific">Pyrus ussuriensis x Pyrus communis</name>
    <dbReference type="NCBI Taxonomy" id="2448454"/>
    <lineage>
        <taxon>Eukaryota</taxon>
        <taxon>Viridiplantae</taxon>
        <taxon>Streptophyta</taxon>
        <taxon>Embryophyta</taxon>
        <taxon>Tracheophyta</taxon>
        <taxon>Spermatophyta</taxon>
        <taxon>Magnoliopsida</taxon>
        <taxon>eudicotyledons</taxon>
        <taxon>Gunneridae</taxon>
        <taxon>Pentapetalae</taxon>
        <taxon>rosids</taxon>
        <taxon>fabids</taxon>
        <taxon>Rosales</taxon>
        <taxon>Rosaceae</taxon>
        <taxon>Amygdaloideae</taxon>
        <taxon>Maleae</taxon>
        <taxon>Pyrus</taxon>
    </lineage>
</organism>
<dbReference type="Proteomes" id="UP000327157">
    <property type="component" value="Chromosome 6"/>
</dbReference>
<keyword evidence="2" id="KW-1185">Reference proteome</keyword>
<evidence type="ECO:0000313" key="1">
    <source>
        <dbReference type="EMBL" id="KAB2633317.1"/>
    </source>
</evidence>
<gene>
    <name evidence="1" type="ORF">D8674_029564</name>
</gene>
<comment type="caution">
    <text evidence="1">The sequence shown here is derived from an EMBL/GenBank/DDBJ whole genome shotgun (WGS) entry which is preliminary data.</text>
</comment>
<reference evidence="1 2" key="3">
    <citation type="submission" date="2019-11" db="EMBL/GenBank/DDBJ databases">
        <title>A de novo genome assembly of a pear dwarfing rootstock.</title>
        <authorList>
            <person name="Wang F."/>
            <person name="Wang J."/>
            <person name="Li S."/>
            <person name="Zhang Y."/>
            <person name="Fang M."/>
            <person name="Ma L."/>
            <person name="Zhao Y."/>
            <person name="Jiang S."/>
        </authorList>
    </citation>
    <scope>NUCLEOTIDE SEQUENCE [LARGE SCALE GENOMIC DNA]</scope>
    <source>
        <strain evidence="1">S2</strain>
        <tissue evidence="1">Leaf</tissue>
    </source>
</reference>
<protein>
    <submittedName>
        <fullName evidence="1">Uncharacterized protein</fullName>
    </submittedName>
</protein>
<dbReference type="EMBL" id="SMOL01000120">
    <property type="protein sequence ID" value="KAB2633317.1"/>
    <property type="molecule type" value="Genomic_DNA"/>
</dbReference>
<reference evidence="2" key="2">
    <citation type="submission" date="2019-10" db="EMBL/GenBank/DDBJ databases">
        <title>A de novo genome assembly of a pear dwarfing rootstock.</title>
        <authorList>
            <person name="Wang F."/>
            <person name="Wang J."/>
            <person name="Li S."/>
            <person name="Zhang Y."/>
            <person name="Fang M."/>
            <person name="Ma L."/>
            <person name="Zhao Y."/>
            <person name="Jiang S."/>
        </authorList>
    </citation>
    <scope>NUCLEOTIDE SEQUENCE [LARGE SCALE GENOMIC DNA]</scope>
</reference>
<evidence type="ECO:0000313" key="2">
    <source>
        <dbReference type="Proteomes" id="UP000327157"/>
    </source>
</evidence>
<accession>A0A5N5I2E3</accession>
<sequence length="133" mass="15528">MILKLKGEELKNVEQWRELMRGTCSSDGTRIVPLDTQNWWEINIIANYPMAAENHPTAAAPTTYDDMDTYIAALSSLKDYPLLRWFPRMLEERVFDWLEHRTPAEGKEAMAKWRVNWHRPAVQETSSSHLLPT</sequence>
<name>A0A5N5I2E3_9ROSA</name>
<reference evidence="1 2" key="1">
    <citation type="submission" date="2019-09" db="EMBL/GenBank/DDBJ databases">
        <authorList>
            <person name="Ou C."/>
        </authorList>
    </citation>
    <scope>NUCLEOTIDE SEQUENCE [LARGE SCALE GENOMIC DNA]</scope>
    <source>
        <strain evidence="1">S2</strain>
        <tissue evidence="1">Leaf</tissue>
    </source>
</reference>
<dbReference type="AlphaFoldDB" id="A0A5N5I2E3"/>